<evidence type="ECO:0000313" key="2">
    <source>
        <dbReference type="EMBL" id="MCB2407157.1"/>
    </source>
</evidence>
<evidence type="ECO:0000256" key="1">
    <source>
        <dbReference type="SAM" id="Phobius"/>
    </source>
</evidence>
<keyword evidence="1" id="KW-0812">Transmembrane</keyword>
<accession>A0ABS8ALS7</accession>
<reference evidence="2" key="1">
    <citation type="submission" date="2021-10" db="EMBL/GenBank/DDBJ databases">
        <authorList>
            <person name="Dean J.D."/>
            <person name="Kim M.K."/>
            <person name="Newey C.N."/>
            <person name="Stoker T.S."/>
            <person name="Thompson D.W."/>
            <person name="Grose J.H."/>
        </authorList>
    </citation>
    <scope>NUCLEOTIDE SEQUENCE</scope>
    <source>
        <strain evidence="2">BT178</strain>
    </source>
</reference>
<protein>
    <submittedName>
        <fullName evidence="2">Uncharacterized protein</fullName>
    </submittedName>
</protein>
<feature type="transmembrane region" description="Helical" evidence="1">
    <location>
        <begin position="6"/>
        <end position="22"/>
    </location>
</feature>
<dbReference type="EMBL" id="JAJADR010000001">
    <property type="protein sequence ID" value="MCB2407157.1"/>
    <property type="molecule type" value="Genomic_DNA"/>
</dbReference>
<keyword evidence="1" id="KW-0472">Membrane</keyword>
<keyword evidence="1" id="KW-1133">Transmembrane helix</keyword>
<dbReference type="RefSeq" id="WP_226172401.1">
    <property type="nucleotide sequence ID" value="NZ_JAJADR010000001.1"/>
</dbReference>
<name>A0ABS8ALS7_9BACT</name>
<gene>
    <name evidence="2" type="ORF">LGH74_04155</name>
</gene>
<sequence length="124" mass="14909">MKSPAGVMPVGLFCALLLLYKMNETRKKLFRELLYWGMVDIRLATAPHQGFWLNPLTLQRRRLQLQLAHEIAEWLHNLAQFSASEFENFDESRFWEDYQTFQRRYPIETHPFLFGKTIEELTRM</sequence>
<organism evidence="2 3">
    <name type="scientific">Hymenobacter lucidus</name>
    <dbReference type="NCBI Taxonomy" id="2880930"/>
    <lineage>
        <taxon>Bacteria</taxon>
        <taxon>Pseudomonadati</taxon>
        <taxon>Bacteroidota</taxon>
        <taxon>Cytophagia</taxon>
        <taxon>Cytophagales</taxon>
        <taxon>Hymenobacteraceae</taxon>
        <taxon>Hymenobacter</taxon>
    </lineage>
</organism>
<evidence type="ECO:0000313" key="3">
    <source>
        <dbReference type="Proteomes" id="UP001165296"/>
    </source>
</evidence>
<comment type="caution">
    <text evidence="2">The sequence shown here is derived from an EMBL/GenBank/DDBJ whole genome shotgun (WGS) entry which is preliminary data.</text>
</comment>
<dbReference type="Proteomes" id="UP001165296">
    <property type="component" value="Unassembled WGS sequence"/>
</dbReference>
<proteinExistence type="predicted"/>
<keyword evidence="3" id="KW-1185">Reference proteome</keyword>